<organism evidence="2">
    <name type="scientific">uncultured Caudovirales phage</name>
    <dbReference type="NCBI Taxonomy" id="2100421"/>
    <lineage>
        <taxon>Viruses</taxon>
        <taxon>Duplodnaviria</taxon>
        <taxon>Heunggongvirae</taxon>
        <taxon>Uroviricota</taxon>
        <taxon>Caudoviricetes</taxon>
        <taxon>Peduoviridae</taxon>
        <taxon>Maltschvirus</taxon>
        <taxon>Maltschvirus maltsch</taxon>
    </lineage>
</organism>
<protein>
    <recommendedName>
        <fullName evidence="3">Glycosyltransferase family 1 protein</fullName>
    </recommendedName>
</protein>
<proteinExistence type="predicted"/>
<name>A0A6J7WX01_9CAUD</name>
<gene>
    <name evidence="2" type="ORF">UFOVP361_107</name>
</gene>
<evidence type="ECO:0000256" key="1">
    <source>
        <dbReference type="SAM" id="MobiDB-lite"/>
    </source>
</evidence>
<evidence type="ECO:0000313" key="2">
    <source>
        <dbReference type="EMBL" id="CAB5222307.1"/>
    </source>
</evidence>
<feature type="region of interest" description="Disordered" evidence="1">
    <location>
        <begin position="1"/>
        <end position="21"/>
    </location>
</feature>
<evidence type="ECO:0008006" key="3">
    <source>
        <dbReference type="Google" id="ProtNLM"/>
    </source>
</evidence>
<dbReference type="EMBL" id="LR798301">
    <property type="protein sequence ID" value="CAB5222307.1"/>
    <property type="molecule type" value="Genomic_DNA"/>
</dbReference>
<sequence length="353" mass="39416">MRVGIASGDRISTNRSPDGKAHWGGAGWARFGQYLPYLPTEVVIGSLVWHYDSFKIMTDDEVLMDVDVILTQRLMHEGLDNHTRMARAAGQIIINDVDDWYWGLDPNNMAWKASHPAHNKEENINFYKKIVCASSIITVSTPYLRDRIRQWNPKCDVVLIPNTVDTRRFTKHDHTETTTPIVGWVGSTAHRSGDLETLRGILAPLSTTTQISLQHSGFSLSAPSFAEAVGVDYKQVTNVPATDPENYPSLLSMDVGLAPLRDVPFNHAKSDIKLLEYSASGIPWIASALPSYVALQESFQVGRIAKRPKDWIRNLKALRDPKVRADEGDALYELVKKRDIGVGVEAWSELLAL</sequence>
<dbReference type="Gene3D" id="3.40.50.2000">
    <property type="entry name" value="Glycogen Phosphorylase B"/>
    <property type="match status" value="1"/>
</dbReference>
<reference evidence="2" key="1">
    <citation type="submission" date="2020-05" db="EMBL/GenBank/DDBJ databases">
        <authorList>
            <person name="Chiriac C."/>
            <person name="Salcher M."/>
            <person name="Ghai R."/>
            <person name="Kavagutti S V."/>
        </authorList>
    </citation>
    <scope>NUCLEOTIDE SEQUENCE</scope>
</reference>
<accession>A0A6J7WX01</accession>
<dbReference type="SUPFAM" id="SSF53756">
    <property type="entry name" value="UDP-Glycosyltransferase/glycogen phosphorylase"/>
    <property type="match status" value="1"/>
</dbReference>